<evidence type="ECO:0000313" key="4">
    <source>
        <dbReference type="Proteomes" id="UP000469125"/>
    </source>
</evidence>
<dbReference type="PANTHER" id="PTHR21248">
    <property type="entry name" value="CARDIOLIPIN SYNTHASE"/>
    <property type="match status" value="1"/>
</dbReference>
<feature type="transmembrane region" description="Helical" evidence="1">
    <location>
        <begin position="7"/>
        <end position="34"/>
    </location>
</feature>
<dbReference type="AlphaFoldDB" id="A0A6N8FE04"/>
<dbReference type="Pfam" id="PF13091">
    <property type="entry name" value="PLDc_2"/>
    <property type="match status" value="1"/>
</dbReference>
<feature type="transmembrane region" description="Helical" evidence="1">
    <location>
        <begin position="54"/>
        <end position="70"/>
    </location>
</feature>
<feature type="transmembrane region" description="Helical" evidence="1">
    <location>
        <begin position="77"/>
        <end position="94"/>
    </location>
</feature>
<dbReference type="Gene3D" id="3.30.870.10">
    <property type="entry name" value="Endonuclease Chain A"/>
    <property type="match status" value="1"/>
</dbReference>
<dbReference type="InterPro" id="IPR025202">
    <property type="entry name" value="PLD-like_dom"/>
</dbReference>
<feature type="domain" description="PLD phosphodiesterase" evidence="2">
    <location>
        <begin position="376"/>
        <end position="399"/>
    </location>
</feature>
<keyword evidence="4" id="KW-1185">Reference proteome</keyword>
<keyword evidence="1" id="KW-0472">Membrane</keyword>
<dbReference type="RefSeq" id="WP_155667115.1">
    <property type="nucleotide sequence ID" value="NZ_WOCA01000002.1"/>
</dbReference>
<reference evidence="3 4" key="1">
    <citation type="submission" date="2019-11" db="EMBL/GenBank/DDBJ databases">
        <authorList>
            <person name="Li X."/>
        </authorList>
    </citation>
    <scope>NUCLEOTIDE SEQUENCE [LARGE SCALE GENOMIC DNA]</scope>
    <source>
        <strain evidence="3 4">L9</strain>
    </source>
</reference>
<evidence type="ECO:0000256" key="1">
    <source>
        <dbReference type="SAM" id="Phobius"/>
    </source>
</evidence>
<proteinExistence type="predicted"/>
<gene>
    <name evidence="3" type="ORF">GMD78_03325</name>
</gene>
<dbReference type="Proteomes" id="UP000469125">
    <property type="component" value="Unassembled WGS sequence"/>
</dbReference>
<comment type="caution">
    <text evidence="3">The sequence shown here is derived from an EMBL/GenBank/DDBJ whole genome shotgun (WGS) entry which is preliminary data.</text>
</comment>
<sequence>MSENKLFIVIFIIALTPFLISEMLFYGLSGISLVFVTWELYRYYQRNPFKNNPYPALIFGVLLIGLALIIPVLQKPLLLFGVFLLIRTTIVMFNRENSQPLNEIDVDKEKIAKENSYLIEQNTQPTIIKDRLEEYSVNREQEMIKSFSYELDRKMEAILHALKAMDKKLESNSYEYEIQRNNWNDFEAKILRAIKEELHQLAPDPEANVEEKLHKLNKKIEQLNDIISGVSLAEKEFVTSMIENEIKHIKEDGTQNIEKIIHHVIEKFKQDRVSFANVRHIKDAEIRGKFIEALQTAQYELCIISPWLGSWIFNNQFLSNIQDACKRGVTIKILYGINDQSKENQRNNRSIKTEELANSLKKKLAKYVKQETFKMKRTNTHFKLVICDDRFYLIGSYNFLSFEGKYDEYTRGEGIEYSENKEMIKEYKERYFDF</sequence>
<dbReference type="PANTHER" id="PTHR21248:SF22">
    <property type="entry name" value="PHOSPHOLIPASE D"/>
    <property type="match status" value="1"/>
</dbReference>
<dbReference type="EMBL" id="WOCA01000002">
    <property type="protein sequence ID" value="MUK87431.1"/>
    <property type="molecule type" value="Genomic_DNA"/>
</dbReference>
<keyword evidence="1" id="KW-0812">Transmembrane</keyword>
<keyword evidence="1" id="KW-1133">Transmembrane helix</keyword>
<dbReference type="GO" id="GO:0030572">
    <property type="term" value="F:phosphatidyltransferase activity"/>
    <property type="evidence" value="ECO:0007669"/>
    <property type="project" value="UniProtKB-ARBA"/>
</dbReference>
<dbReference type="GO" id="GO:0032049">
    <property type="term" value="P:cardiolipin biosynthetic process"/>
    <property type="evidence" value="ECO:0007669"/>
    <property type="project" value="UniProtKB-ARBA"/>
</dbReference>
<accession>A0A6N8FE04</accession>
<dbReference type="PROSITE" id="PS50035">
    <property type="entry name" value="PLD"/>
    <property type="match status" value="1"/>
</dbReference>
<protein>
    <recommendedName>
        <fullName evidence="2">PLD phosphodiesterase domain-containing protein</fullName>
    </recommendedName>
</protein>
<evidence type="ECO:0000259" key="2">
    <source>
        <dbReference type="PROSITE" id="PS50035"/>
    </source>
</evidence>
<organism evidence="3 4">
    <name type="scientific">Ornithinibacillus caprae</name>
    <dbReference type="NCBI Taxonomy" id="2678566"/>
    <lineage>
        <taxon>Bacteria</taxon>
        <taxon>Bacillati</taxon>
        <taxon>Bacillota</taxon>
        <taxon>Bacilli</taxon>
        <taxon>Bacillales</taxon>
        <taxon>Bacillaceae</taxon>
        <taxon>Ornithinibacillus</taxon>
    </lineage>
</organism>
<evidence type="ECO:0000313" key="3">
    <source>
        <dbReference type="EMBL" id="MUK87431.1"/>
    </source>
</evidence>
<name>A0A6N8FE04_9BACI</name>
<dbReference type="InterPro" id="IPR001736">
    <property type="entry name" value="PLipase_D/transphosphatidylase"/>
</dbReference>
<dbReference type="SUPFAM" id="SSF56024">
    <property type="entry name" value="Phospholipase D/nuclease"/>
    <property type="match status" value="1"/>
</dbReference>